<keyword evidence="2" id="KW-1003">Cell membrane</keyword>
<evidence type="ECO:0000256" key="4">
    <source>
        <dbReference type="ARBA" id="ARBA00022989"/>
    </source>
</evidence>
<protein>
    <submittedName>
        <fullName evidence="8">ABC transporter permease</fullName>
    </submittedName>
</protein>
<keyword evidence="5 6" id="KW-0472">Membrane</keyword>
<dbReference type="InterPro" id="IPR013525">
    <property type="entry name" value="ABC2_TM"/>
</dbReference>
<comment type="subcellular location">
    <subcellularLocation>
        <location evidence="1">Cell membrane</location>
        <topology evidence="1">Multi-pass membrane protein</topology>
    </subcellularLocation>
</comment>
<feature type="transmembrane region" description="Helical" evidence="6">
    <location>
        <begin position="177"/>
        <end position="199"/>
    </location>
</feature>
<dbReference type="AlphaFoldDB" id="A0A5A5TZP1"/>
<feature type="transmembrane region" description="Helical" evidence="6">
    <location>
        <begin position="359"/>
        <end position="380"/>
    </location>
</feature>
<evidence type="ECO:0000256" key="6">
    <source>
        <dbReference type="SAM" id="Phobius"/>
    </source>
</evidence>
<proteinExistence type="predicted"/>
<gene>
    <name evidence="8" type="primary">ysdA</name>
    <name evidence="8" type="ORF">LCIT_08310</name>
</gene>
<feature type="transmembrane region" description="Helical" evidence="6">
    <location>
        <begin position="21"/>
        <end position="43"/>
    </location>
</feature>
<accession>A0A5A5TZP1</accession>
<dbReference type="PANTHER" id="PTHR30294">
    <property type="entry name" value="MEMBRANE COMPONENT OF ABC TRANSPORTER YHHJ-RELATED"/>
    <property type="match status" value="1"/>
</dbReference>
<dbReference type="GO" id="GO:0140359">
    <property type="term" value="F:ABC-type transporter activity"/>
    <property type="evidence" value="ECO:0007669"/>
    <property type="project" value="InterPro"/>
</dbReference>
<comment type="caution">
    <text evidence="8">The sequence shown here is derived from an EMBL/GenBank/DDBJ whole genome shotgun (WGS) entry which is preliminary data.</text>
</comment>
<sequence>MLNGLNVVIKQTYRNHFKSRGYWLLVLSPIIFTAIIGGIVFGVTKMQGNTTPTVAIIGNQNVRQIFVKSDKTLDMKISSITDAKQANTALDKQSLDGVVTITSNDNATLTTQPKSNHINKEAVASILGNLSRTQKASSFGLTAEQTQALSQPFNLKSVVKQANNKSTNGDNSNTANYGIAVAIGIITWVVVMWYTSMIATEIANEKSSRIMETLLAATSSNIQYFGKMIGIFALAVTHMLIYVVAGTIGYFSFKDNAIVKSFSQTFSSMTLGFSIYAILFILVAIALYLVLTALIASLINDNSQVQQAIQPITFLAMIGYIFSFIMTNMPNNFAIKILSYVPFVSQSMMPVRLVTKVETWPGGIISLIIAFVSLILLAWFGKKIYAKNVLSYSDDKIMSQLIKNITRHD</sequence>
<evidence type="ECO:0000259" key="7">
    <source>
        <dbReference type="Pfam" id="PF12698"/>
    </source>
</evidence>
<evidence type="ECO:0000256" key="1">
    <source>
        <dbReference type="ARBA" id="ARBA00004651"/>
    </source>
</evidence>
<dbReference type="GO" id="GO:0005886">
    <property type="term" value="C:plasma membrane"/>
    <property type="evidence" value="ECO:0007669"/>
    <property type="project" value="UniProtKB-SubCell"/>
</dbReference>
<feature type="transmembrane region" description="Helical" evidence="6">
    <location>
        <begin position="308"/>
        <end position="326"/>
    </location>
</feature>
<name>A0A5A5TZP1_LEUCI</name>
<evidence type="ECO:0000256" key="5">
    <source>
        <dbReference type="ARBA" id="ARBA00023136"/>
    </source>
</evidence>
<evidence type="ECO:0000313" key="8">
    <source>
        <dbReference type="EMBL" id="GDZ83589.1"/>
    </source>
</evidence>
<feature type="transmembrane region" description="Helical" evidence="6">
    <location>
        <begin position="273"/>
        <end position="296"/>
    </location>
</feature>
<feature type="domain" description="ABC-2 type transporter transmembrane" evidence="7">
    <location>
        <begin position="23"/>
        <end position="379"/>
    </location>
</feature>
<dbReference type="InterPro" id="IPR051449">
    <property type="entry name" value="ABC-2_transporter_component"/>
</dbReference>
<keyword evidence="3 6" id="KW-0812">Transmembrane</keyword>
<organism evidence="8 9">
    <name type="scientific">Leuconostoc citreum</name>
    <dbReference type="NCBI Taxonomy" id="33964"/>
    <lineage>
        <taxon>Bacteria</taxon>
        <taxon>Bacillati</taxon>
        <taxon>Bacillota</taxon>
        <taxon>Bacilli</taxon>
        <taxon>Lactobacillales</taxon>
        <taxon>Lactobacillaceae</taxon>
        <taxon>Leuconostoc</taxon>
    </lineage>
</organism>
<dbReference type="PANTHER" id="PTHR30294:SF29">
    <property type="entry name" value="MULTIDRUG ABC TRANSPORTER PERMEASE YBHS-RELATED"/>
    <property type="match status" value="1"/>
</dbReference>
<keyword evidence="4 6" id="KW-1133">Transmembrane helix</keyword>
<dbReference type="Pfam" id="PF12698">
    <property type="entry name" value="ABC2_membrane_3"/>
    <property type="match status" value="1"/>
</dbReference>
<feature type="transmembrane region" description="Helical" evidence="6">
    <location>
        <begin position="229"/>
        <end position="253"/>
    </location>
</feature>
<evidence type="ECO:0000256" key="2">
    <source>
        <dbReference type="ARBA" id="ARBA00022475"/>
    </source>
</evidence>
<reference evidence="8 9" key="1">
    <citation type="submission" date="2019-04" db="EMBL/GenBank/DDBJ databases">
        <title>A pseudo-fructophilic Leuconostoc citreum strain F192-5 isolated from peel of satsuma mandarin: the first report for isolation and characterization of strain-dependent fructophilic-like characteristics.</title>
        <authorList>
            <person name="Maeno S."/>
            <person name="Tanizawa Y."/>
            <person name="Kajikawa A."/>
            <person name="Kanesaki Y."/>
            <person name="Kubota E."/>
            <person name="Arita M."/>
            <person name="Leon D."/>
            <person name="Endo A."/>
        </authorList>
    </citation>
    <scope>NUCLEOTIDE SEQUENCE [LARGE SCALE GENOMIC DNA]</scope>
    <source>
        <strain evidence="8 9">F192-5</strain>
    </source>
</reference>
<dbReference type="RefSeq" id="WP_149334151.1">
    <property type="nucleotide sequence ID" value="NZ_BJJW01000005.1"/>
</dbReference>
<dbReference type="EMBL" id="BJJW01000005">
    <property type="protein sequence ID" value="GDZ83589.1"/>
    <property type="molecule type" value="Genomic_DNA"/>
</dbReference>
<evidence type="ECO:0000313" key="9">
    <source>
        <dbReference type="Proteomes" id="UP000323274"/>
    </source>
</evidence>
<evidence type="ECO:0000256" key="3">
    <source>
        <dbReference type="ARBA" id="ARBA00022692"/>
    </source>
</evidence>
<dbReference type="Proteomes" id="UP000323274">
    <property type="component" value="Unassembled WGS sequence"/>
</dbReference>